<dbReference type="InterPro" id="IPR001010">
    <property type="entry name" value="Thionin"/>
</dbReference>
<evidence type="ECO:0000256" key="1">
    <source>
        <dbReference type="ARBA" id="ARBA00004613"/>
    </source>
</evidence>
<evidence type="ECO:0000256" key="6">
    <source>
        <dbReference type="ARBA" id="ARBA00023157"/>
    </source>
</evidence>
<evidence type="ECO:0000256" key="2">
    <source>
        <dbReference type="ARBA" id="ARBA00009872"/>
    </source>
</evidence>
<comment type="subcellular location">
    <subcellularLocation>
        <location evidence="1">Secreted</location>
    </subcellularLocation>
</comment>
<evidence type="ECO:0008006" key="9">
    <source>
        <dbReference type="Google" id="ProtNLM"/>
    </source>
</evidence>
<reference evidence="7" key="1">
    <citation type="submission" date="2020-01" db="EMBL/GenBank/DDBJ databases">
        <authorList>
            <person name="Mishra B."/>
        </authorList>
    </citation>
    <scope>NUCLEOTIDE SEQUENCE [LARGE SCALE GENOMIC DNA]</scope>
</reference>
<sequence length="123" mass="12873">MCLVMAQTQVEARQRACCPNLVAINKYNVCRIAGSQSTCASISQCILVDGSCPPGYPYGTLELNSGDAVNEYCKLGCVSSVCGAITTLQSFDKSEIVDGAVEQCTKACLTLCTKGSITTRGTA</sequence>
<protein>
    <recommendedName>
        <fullName evidence="9">Acidic protein</fullName>
    </recommendedName>
</protein>
<evidence type="ECO:0000256" key="5">
    <source>
        <dbReference type="ARBA" id="ARBA00022821"/>
    </source>
</evidence>
<dbReference type="SUPFAM" id="SSF57429">
    <property type="entry name" value="Crambin-like"/>
    <property type="match status" value="1"/>
</dbReference>
<evidence type="ECO:0000313" key="8">
    <source>
        <dbReference type="Proteomes" id="UP000467841"/>
    </source>
</evidence>
<dbReference type="OrthoDB" id="653285at2759"/>
<gene>
    <name evidence="7" type="ORF">MERR_LOCUS30156</name>
</gene>
<comment type="caution">
    <text evidence="7">The sequence shown here is derived from an EMBL/GenBank/DDBJ whole genome shotgun (WGS) entry which is preliminary data.</text>
</comment>
<evidence type="ECO:0000256" key="3">
    <source>
        <dbReference type="ARBA" id="ARBA00022525"/>
    </source>
</evidence>
<dbReference type="Proteomes" id="UP000467841">
    <property type="component" value="Unassembled WGS sequence"/>
</dbReference>
<evidence type="ECO:0000256" key="4">
    <source>
        <dbReference type="ARBA" id="ARBA00022656"/>
    </source>
</evidence>
<accession>A0A6D2JRU9</accession>
<keyword evidence="4" id="KW-0800">Toxin</keyword>
<dbReference type="EMBL" id="CACVBM020001274">
    <property type="protein sequence ID" value="CAA7042921.1"/>
    <property type="molecule type" value="Genomic_DNA"/>
</dbReference>
<keyword evidence="8" id="KW-1185">Reference proteome</keyword>
<dbReference type="GO" id="GO:0005576">
    <property type="term" value="C:extracellular region"/>
    <property type="evidence" value="ECO:0007669"/>
    <property type="project" value="UniProtKB-SubCell"/>
</dbReference>
<dbReference type="GO" id="GO:0006952">
    <property type="term" value="P:defense response"/>
    <property type="evidence" value="ECO:0007669"/>
    <property type="project" value="UniProtKB-KW"/>
</dbReference>
<proteinExistence type="inferred from homology"/>
<comment type="similarity">
    <text evidence="2">Belongs to the plant thionin (TC 1.C.44) family.</text>
</comment>
<dbReference type="Pfam" id="PF00321">
    <property type="entry name" value="Thionin"/>
    <property type="match status" value="1"/>
</dbReference>
<keyword evidence="6" id="KW-1015">Disulfide bond</keyword>
<name>A0A6D2JRU9_9BRAS</name>
<dbReference type="PRINTS" id="PR00287">
    <property type="entry name" value="THIONIN"/>
</dbReference>
<dbReference type="AlphaFoldDB" id="A0A6D2JRU9"/>
<dbReference type="Gene3D" id="3.30.1350.10">
    <property type="entry name" value="Thionin-like"/>
    <property type="match status" value="1"/>
</dbReference>
<evidence type="ECO:0000313" key="7">
    <source>
        <dbReference type="EMBL" id="CAA7042921.1"/>
    </source>
</evidence>
<keyword evidence="5" id="KW-0611">Plant defense</keyword>
<organism evidence="7 8">
    <name type="scientific">Microthlaspi erraticum</name>
    <dbReference type="NCBI Taxonomy" id="1685480"/>
    <lineage>
        <taxon>Eukaryota</taxon>
        <taxon>Viridiplantae</taxon>
        <taxon>Streptophyta</taxon>
        <taxon>Embryophyta</taxon>
        <taxon>Tracheophyta</taxon>
        <taxon>Spermatophyta</taxon>
        <taxon>Magnoliopsida</taxon>
        <taxon>eudicotyledons</taxon>
        <taxon>Gunneridae</taxon>
        <taxon>Pentapetalae</taxon>
        <taxon>rosids</taxon>
        <taxon>malvids</taxon>
        <taxon>Brassicales</taxon>
        <taxon>Brassicaceae</taxon>
        <taxon>Coluteocarpeae</taxon>
        <taxon>Microthlaspi</taxon>
    </lineage>
</organism>
<dbReference type="InterPro" id="IPR036391">
    <property type="entry name" value="Thionin-like_sf"/>
</dbReference>
<keyword evidence="3" id="KW-0964">Secreted</keyword>
<dbReference type="PANTHER" id="PTHR33920:SF2">
    <property type="entry name" value="THIONIN-2.1-RELATED"/>
    <property type="match status" value="1"/>
</dbReference>
<dbReference type="PANTHER" id="PTHR33920">
    <property type="entry name" value="THIONIN-2.1-RELATED"/>
    <property type="match status" value="1"/>
</dbReference>
<dbReference type="GO" id="GO:0090729">
    <property type="term" value="F:toxin activity"/>
    <property type="evidence" value="ECO:0007669"/>
    <property type="project" value="UniProtKB-KW"/>
</dbReference>